<feature type="transmembrane region" description="Helical" evidence="1">
    <location>
        <begin position="34"/>
        <end position="54"/>
    </location>
</feature>
<keyword evidence="1" id="KW-0472">Membrane</keyword>
<dbReference type="RefSeq" id="WP_248956503.1">
    <property type="nucleotide sequence ID" value="NZ_JAKIKU010000010.1"/>
</dbReference>
<feature type="transmembrane region" description="Helical" evidence="1">
    <location>
        <begin position="60"/>
        <end position="80"/>
    </location>
</feature>
<organism evidence="2 3">
    <name type="scientific">Shewanella electrodiphila</name>
    <dbReference type="NCBI Taxonomy" id="934143"/>
    <lineage>
        <taxon>Bacteria</taxon>
        <taxon>Pseudomonadati</taxon>
        <taxon>Pseudomonadota</taxon>
        <taxon>Gammaproteobacteria</taxon>
        <taxon>Alteromonadales</taxon>
        <taxon>Shewanellaceae</taxon>
        <taxon>Shewanella</taxon>
    </lineage>
</organism>
<evidence type="ECO:0000256" key="1">
    <source>
        <dbReference type="SAM" id="Phobius"/>
    </source>
</evidence>
<protein>
    <submittedName>
        <fullName evidence="2">Uncharacterized protein</fullName>
    </submittedName>
</protein>
<keyword evidence="3" id="KW-1185">Reference proteome</keyword>
<accession>A0ABT0KSY1</accession>
<evidence type="ECO:0000313" key="2">
    <source>
        <dbReference type="EMBL" id="MCL1046968.1"/>
    </source>
</evidence>
<gene>
    <name evidence="2" type="ORF">L2737_16845</name>
</gene>
<keyword evidence="1" id="KW-0812">Transmembrane</keyword>
<name>A0ABT0KSY1_9GAMM</name>
<comment type="caution">
    <text evidence="2">The sequence shown here is derived from an EMBL/GenBank/DDBJ whole genome shotgun (WGS) entry which is preliminary data.</text>
</comment>
<reference evidence="2 3" key="1">
    <citation type="submission" date="2022-01" db="EMBL/GenBank/DDBJ databases">
        <title>Whole genome-based taxonomy of the Shewanellaceae.</title>
        <authorList>
            <person name="Martin-Rodriguez A.J."/>
        </authorList>
    </citation>
    <scope>NUCLEOTIDE SEQUENCE [LARGE SCALE GENOMIC DNA]</scope>
    <source>
        <strain evidence="2 3">DSM 24955</strain>
    </source>
</reference>
<evidence type="ECO:0000313" key="3">
    <source>
        <dbReference type="Proteomes" id="UP001202134"/>
    </source>
</evidence>
<dbReference type="EMBL" id="JAKIKU010000010">
    <property type="protein sequence ID" value="MCL1046968.1"/>
    <property type="molecule type" value="Genomic_DNA"/>
</dbReference>
<proteinExistence type="predicted"/>
<feature type="transmembrane region" description="Helical" evidence="1">
    <location>
        <begin position="6"/>
        <end position="22"/>
    </location>
</feature>
<sequence>MFQISACLLTLIGVVLIYVTTRHQRLLSTSHPKIIAMLGGCLLLFALLSWMQLLTTTAAIFVWIFTFITMMISIPFSTLIRFRRGK</sequence>
<dbReference type="Proteomes" id="UP001202134">
    <property type="component" value="Unassembled WGS sequence"/>
</dbReference>
<keyword evidence="1" id="KW-1133">Transmembrane helix</keyword>